<comment type="caution">
    <text evidence="2">The sequence shown here is derived from an EMBL/GenBank/DDBJ whole genome shotgun (WGS) entry which is preliminary data.</text>
</comment>
<protein>
    <submittedName>
        <fullName evidence="2">Uncharacterized protein</fullName>
    </submittedName>
</protein>
<reference evidence="2 3" key="1">
    <citation type="submission" date="2020-09" db="EMBL/GenBank/DDBJ databases">
        <title>De no assembly of potato wild relative species, Solanum commersonii.</title>
        <authorList>
            <person name="Cho K."/>
        </authorList>
    </citation>
    <scope>NUCLEOTIDE SEQUENCE [LARGE SCALE GENOMIC DNA]</scope>
    <source>
        <strain evidence="2">LZ3.2</strain>
        <tissue evidence="2">Leaf</tissue>
    </source>
</reference>
<dbReference type="AlphaFoldDB" id="A0A9J5XX08"/>
<accession>A0A9J5XX08</accession>
<name>A0A9J5XX08_SOLCO</name>
<evidence type="ECO:0000256" key="1">
    <source>
        <dbReference type="SAM" id="MobiDB-lite"/>
    </source>
</evidence>
<feature type="compositionally biased region" description="Polar residues" evidence="1">
    <location>
        <begin position="106"/>
        <end position="123"/>
    </location>
</feature>
<keyword evidence="3" id="KW-1185">Reference proteome</keyword>
<organism evidence="2 3">
    <name type="scientific">Solanum commersonii</name>
    <name type="common">Commerson's wild potato</name>
    <name type="synonym">Commerson's nightshade</name>
    <dbReference type="NCBI Taxonomy" id="4109"/>
    <lineage>
        <taxon>Eukaryota</taxon>
        <taxon>Viridiplantae</taxon>
        <taxon>Streptophyta</taxon>
        <taxon>Embryophyta</taxon>
        <taxon>Tracheophyta</taxon>
        <taxon>Spermatophyta</taxon>
        <taxon>Magnoliopsida</taxon>
        <taxon>eudicotyledons</taxon>
        <taxon>Gunneridae</taxon>
        <taxon>Pentapetalae</taxon>
        <taxon>asterids</taxon>
        <taxon>lamiids</taxon>
        <taxon>Solanales</taxon>
        <taxon>Solanaceae</taxon>
        <taxon>Solanoideae</taxon>
        <taxon>Solaneae</taxon>
        <taxon>Solanum</taxon>
    </lineage>
</organism>
<evidence type="ECO:0000313" key="3">
    <source>
        <dbReference type="Proteomes" id="UP000824120"/>
    </source>
</evidence>
<gene>
    <name evidence="2" type="ORF">H5410_042238</name>
</gene>
<sequence>MVQDFKAEDNHIVQVNGKASARWRCQKTISDHLRPLVNSTANGNAMPKCFTLMEEHREKATRNIMQLSHVLKEKAKAVKIVFTRRYYYSVNYISSNHGTKIEHQPNRTSNTRLDLQNSNCRNRTATRKP</sequence>
<dbReference type="Proteomes" id="UP000824120">
    <property type="component" value="Chromosome 8"/>
</dbReference>
<evidence type="ECO:0000313" key="2">
    <source>
        <dbReference type="EMBL" id="KAG5591724.1"/>
    </source>
</evidence>
<feature type="region of interest" description="Disordered" evidence="1">
    <location>
        <begin position="98"/>
        <end position="129"/>
    </location>
</feature>
<dbReference type="EMBL" id="JACXVP010000008">
    <property type="protein sequence ID" value="KAG5591724.1"/>
    <property type="molecule type" value="Genomic_DNA"/>
</dbReference>
<proteinExistence type="predicted"/>